<proteinExistence type="predicted"/>
<sequence>MSGRHVLFRSQWALSLTPKRTMSAIPESLTRVGRTEVFPNEYPGQNYAFNWCLNGDGVTPLRKSAFRITKPLDLKVAGLPVPKTSPLRVKAADAIPEAGSDALTFETFDQVSQRTRDLLSLADHLYCPEGHVPGTKTGVRVITNAGHLATSLVAYLERAPRKEPPESLPITVYVLEQTDTNESFAGFAIEEIEVATTTAAASNADQEWTTGEGTAAPMEPKSVASVVIVGKKVDLKVVVAGLELSQKALAADEVEREAKKQQA</sequence>
<organism evidence="1 2">
    <name type="scientific">Fistulifera solaris</name>
    <name type="common">Oleaginous diatom</name>
    <dbReference type="NCBI Taxonomy" id="1519565"/>
    <lineage>
        <taxon>Eukaryota</taxon>
        <taxon>Sar</taxon>
        <taxon>Stramenopiles</taxon>
        <taxon>Ochrophyta</taxon>
        <taxon>Bacillariophyta</taxon>
        <taxon>Bacillariophyceae</taxon>
        <taxon>Bacillariophycidae</taxon>
        <taxon>Naviculales</taxon>
        <taxon>Naviculaceae</taxon>
        <taxon>Fistulifera</taxon>
    </lineage>
</organism>
<reference evidence="1 2" key="1">
    <citation type="journal article" date="2015" name="Plant Cell">
        <title>Oil accumulation by the oleaginous diatom Fistulifera solaris as revealed by the genome and transcriptome.</title>
        <authorList>
            <person name="Tanaka T."/>
            <person name="Maeda Y."/>
            <person name="Veluchamy A."/>
            <person name="Tanaka M."/>
            <person name="Abida H."/>
            <person name="Marechal E."/>
            <person name="Bowler C."/>
            <person name="Muto M."/>
            <person name="Sunaga Y."/>
            <person name="Tanaka M."/>
            <person name="Yoshino T."/>
            <person name="Taniguchi T."/>
            <person name="Fukuda Y."/>
            <person name="Nemoto M."/>
            <person name="Matsumoto M."/>
            <person name="Wong P.S."/>
            <person name="Aburatani S."/>
            <person name="Fujibuchi W."/>
        </authorList>
    </citation>
    <scope>NUCLEOTIDE SEQUENCE [LARGE SCALE GENOMIC DNA]</scope>
    <source>
        <strain evidence="1 2">JPCC DA0580</strain>
    </source>
</reference>
<dbReference type="EMBL" id="BDSP01000266">
    <property type="protein sequence ID" value="GAX28126.1"/>
    <property type="molecule type" value="Genomic_DNA"/>
</dbReference>
<dbReference type="Proteomes" id="UP000198406">
    <property type="component" value="Unassembled WGS sequence"/>
</dbReference>
<evidence type="ECO:0000313" key="1">
    <source>
        <dbReference type="EMBL" id="GAX28126.1"/>
    </source>
</evidence>
<accession>A0A1Z5KPB4</accession>
<gene>
    <name evidence="1" type="ORF">FisN_6Lh057</name>
</gene>
<name>A0A1Z5KPB4_FISSO</name>
<protein>
    <submittedName>
        <fullName evidence="1">Uncharacterized protein</fullName>
    </submittedName>
</protein>
<keyword evidence="2" id="KW-1185">Reference proteome</keyword>
<dbReference type="AlphaFoldDB" id="A0A1Z5KPB4"/>
<evidence type="ECO:0000313" key="2">
    <source>
        <dbReference type="Proteomes" id="UP000198406"/>
    </source>
</evidence>
<comment type="caution">
    <text evidence="1">The sequence shown here is derived from an EMBL/GenBank/DDBJ whole genome shotgun (WGS) entry which is preliminary data.</text>
</comment>
<dbReference type="OrthoDB" id="37293at2759"/>
<dbReference type="InParanoid" id="A0A1Z5KPB4"/>